<dbReference type="CDD" id="cd18186">
    <property type="entry name" value="BTB_POZ_ZBTB_KLHL-like"/>
    <property type="match status" value="1"/>
</dbReference>
<dbReference type="InterPro" id="IPR051481">
    <property type="entry name" value="BTB-POZ/Galectin-3-binding"/>
</dbReference>
<dbReference type="InterPro" id="IPR000210">
    <property type="entry name" value="BTB/POZ_dom"/>
</dbReference>
<dbReference type="SMART" id="SM00225">
    <property type="entry name" value="BTB"/>
    <property type="match status" value="1"/>
</dbReference>
<organism evidence="3 4">
    <name type="scientific">Fragilariopsis cylindrus CCMP1102</name>
    <dbReference type="NCBI Taxonomy" id="635003"/>
    <lineage>
        <taxon>Eukaryota</taxon>
        <taxon>Sar</taxon>
        <taxon>Stramenopiles</taxon>
        <taxon>Ochrophyta</taxon>
        <taxon>Bacillariophyta</taxon>
        <taxon>Bacillariophyceae</taxon>
        <taxon>Bacillariophycidae</taxon>
        <taxon>Bacillariales</taxon>
        <taxon>Bacillariaceae</taxon>
        <taxon>Fragilariopsis</taxon>
    </lineage>
</organism>
<keyword evidence="4" id="KW-1185">Reference proteome</keyword>
<feature type="region of interest" description="Disordered" evidence="1">
    <location>
        <begin position="394"/>
        <end position="420"/>
    </location>
</feature>
<dbReference type="OrthoDB" id="43674at2759"/>
<dbReference type="Pfam" id="PF00651">
    <property type="entry name" value="BTB"/>
    <property type="match status" value="1"/>
</dbReference>
<dbReference type="InterPro" id="IPR011333">
    <property type="entry name" value="SKP1/BTB/POZ_sf"/>
</dbReference>
<evidence type="ECO:0000259" key="2">
    <source>
        <dbReference type="PROSITE" id="PS50097"/>
    </source>
</evidence>
<dbReference type="AlphaFoldDB" id="A0A1E7FTK5"/>
<dbReference type="PROSITE" id="PS50097">
    <property type="entry name" value="BTB"/>
    <property type="match status" value="1"/>
</dbReference>
<dbReference type="SUPFAM" id="SSF54695">
    <property type="entry name" value="POZ domain"/>
    <property type="match status" value="1"/>
</dbReference>
<name>A0A1E7FTK5_9STRA</name>
<gene>
    <name evidence="3" type="ORF">FRACYDRAFT_235105</name>
</gene>
<sequence length="467" mass="52421">MPSSSLGSYAFGSCGALLGESNFFSTEDGDDVDVSKVVKILSWRGDHTYSDWTIIVTTNEVDSRTYHVHKSILSVGPRSSQYFSKLFLKKGNGRGDRYNQSQSTKIELDGQDADLFPLLLDFMYDIKHTNDATSDDDESLTLLDVDDDFFTTFNAVSLRHLAKLFDCEGLKLAVNKFIGKDLSFKTGPVYLLQAHLYEDDRLIKSARRSCIENFSRLDTGAITRLPLELFRSILTAVNEGTKNRNSALDNINSKEEVVLSCHLSEVVCQYFEKHPDRINVQLLLELTNETVMPKIAYEPAIGFTALVRELNPNNVESGDSDEWRELVALCQRCAHAVVEEYGWKDFNVTAALEEYTYGSCCATSNDGSSSSTKLDSLLFATSFAAALDRAQSDIQTKVSNNHDGSTTASSSKKQMEQLQQQNDNLRWQNQSMKKEVDRYKDVLAGTKDELLQLRQQVKELEKASNEN</sequence>
<dbReference type="PANTHER" id="PTHR24410:SF23">
    <property type="entry name" value="BTB DOMAIN-CONTAINING PROTEIN-RELATED"/>
    <property type="match status" value="1"/>
</dbReference>
<dbReference type="EMBL" id="KV784354">
    <property type="protein sequence ID" value="OEU21479.1"/>
    <property type="molecule type" value="Genomic_DNA"/>
</dbReference>
<reference evidence="3 4" key="1">
    <citation type="submission" date="2016-09" db="EMBL/GenBank/DDBJ databases">
        <title>Extensive genetic diversity and differential bi-allelic expression allows diatom success in the polar Southern Ocean.</title>
        <authorList>
            <consortium name="DOE Joint Genome Institute"/>
            <person name="Mock T."/>
            <person name="Otillar R.P."/>
            <person name="Strauss J."/>
            <person name="Dupont C."/>
            <person name="Frickenhaus S."/>
            <person name="Maumus F."/>
            <person name="Mcmullan M."/>
            <person name="Sanges R."/>
            <person name="Schmutz J."/>
            <person name="Toseland A."/>
            <person name="Valas R."/>
            <person name="Veluchamy A."/>
            <person name="Ward B.J."/>
            <person name="Allen A."/>
            <person name="Barry K."/>
            <person name="Falciatore A."/>
            <person name="Ferrante M."/>
            <person name="Fortunato A.E."/>
            <person name="Gloeckner G."/>
            <person name="Gruber A."/>
            <person name="Hipkin R."/>
            <person name="Janech M."/>
            <person name="Kroth P."/>
            <person name="Leese F."/>
            <person name="Lindquist E."/>
            <person name="Lyon B.R."/>
            <person name="Martin J."/>
            <person name="Mayer C."/>
            <person name="Parker M."/>
            <person name="Quesneville H."/>
            <person name="Raymond J."/>
            <person name="Uhlig C."/>
            <person name="Valentin K.U."/>
            <person name="Worden A.Z."/>
            <person name="Armbrust E.V."/>
            <person name="Bowler C."/>
            <person name="Green B."/>
            <person name="Moulton V."/>
            <person name="Van Oosterhout C."/>
            <person name="Grigoriev I."/>
        </authorList>
    </citation>
    <scope>NUCLEOTIDE SEQUENCE [LARGE SCALE GENOMIC DNA]</scope>
    <source>
        <strain evidence="3 4">CCMP1102</strain>
    </source>
</reference>
<protein>
    <recommendedName>
        <fullName evidence="2">BTB domain-containing protein</fullName>
    </recommendedName>
</protein>
<dbReference type="Gene3D" id="3.30.710.10">
    <property type="entry name" value="Potassium Channel Kv1.1, Chain A"/>
    <property type="match status" value="1"/>
</dbReference>
<evidence type="ECO:0000313" key="4">
    <source>
        <dbReference type="Proteomes" id="UP000095751"/>
    </source>
</evidence>
<dbReference type="KEGG" id="fcy:FRACYDRAFT_235105"/>
<dbReference type="InParanoid" id="A0A1E7FTK5"/>
<proteinExistence type="predicted"/>
<dbReference type="Proteomes" id="UP000095751">
    <property type="component" value="Unassembled WGS sequence"/>
</dbReference>
<dbReference type="PANTHER" id="PTHR24410">
    <property type="entry name" value="HL07962P-RELATED"/>
    <property type="match status" value="1"/>
</dbReference>
<evidence type="ECO:0000256" key="1">
    <source>
        <dbReference type="SAM" id="MobiDB-lite"/>
    </source>
</evidence>
<feature type="domain" description="BTB" evidence="2">
    <location>
        <begin position="50"/>
        <end position="125"/>
    </location>
</feature>
<accession>A0A1E7FTK5</accession>
<evidence type="ECO:0000313" key="3">
    <source>
        <dbReference type="EMBL" id="OEU21479.1"/>
    </source>
</evidence>